<name>A0A8T0N5E5_PANVG</name>
<dbReference type="Proteomes" id="UP000823388">
    <property type="component" value="Chromosome 9N"/>
</dbReference>
<reference evidence="2" key="1">
    <citation type="submission" date="2020-05" db="EMBL/GenBank/DDBJ databases">
        <title>WGS assembly of Panicum virgatum.</title>
        <authorList>
            <person name="Lovell J.T."/>
            <person name="Jenkins J."/>
            <person name="Shu S."/>
            <person name="Juenger T.E."/>
            <person name="Schmutz J."/>
        </authorList>
    </citation>
    <scope>NUCLEOTIDE SEQUENCE</scope>
    <source>
        <strain evidence="2">AP13</strain>
    </source>
</reference>
<comment type="caution">
    <text evidence="2">The sequence shown here is derived from an EMBL/GenBank/DDBJ whole genome shotgun (WGS) entry which is preliminary data.</text>
</comment>
<proteinExistence type="predicted"/>
<evidence type="ECO:0000313" key="2">
    <source>
        <dbReference type="EMBL" id="KAG2544113.1"/>
    </source>
</evidence>
<keyword evidence="3" id="KW-1185">Reference proteome</keyword>
<gene>
    <name evidence="2" type="ORF">PVAP13_9NG810100</name>
</gene>
<evidence type="ECO:0000256" key="1">
    <source>
        <dbReference type="SAM" id="SignalP"/>
    </source>
</evidence>
<protein>
    <submittedName>
        <fullName evidence="2">Uncharacterized protein</fullName>
    </submittedName>
</protein>
<evidence type="ECO:0000313" key="3">
    <source>
        <dbReference type="Proteomes" id="UP000823388"/>
    </source>
</evidence>
<dbReference type="InterPro" id="IPR036574">
    <property type="entry name" value="Scorpion_toxin-like_sf"/>
</dbReference>
<feature type="signal peptide" evidence="1">
    <location>
        <begin position="1"/>
        <end position="32"/>
    </location>
</feature>
<feature type="chain" id="PRO_5035798732" evidence="1">
    <location>
        <begin position="33"/>
        <end position="92"/>
    </location>
</feature>
<dbReference type="AlphaFoldDB" id="A0A8T0N5E5"/>
<sequence>MAPSGKNSLSAAVLLIVIVAAVLCSMPTCTRGECHQYANGWCECRHLSGSYAGPCLGLDHSCNETCLSESSDNIYGMCDKNAQCSCYTKCAS</sequence>
<dbReference type="Gene3D" id="3.30.30.10">
    <property type="entry name" value="Knottin, scorpion toxin-like"/>
    <property type="match status" value="1"/>
</dbReference>
<organism evidence="2 3">
    <name type="scientific">Panicum virgatum</name>
    <name type="common">Blackwell switchgrass</name>
    <dbReference type="NCBI Taxonomy" id="38727"/>
    <lineage>
        <taxon>Eukaryota</taxon>
        <taxon>Viridiplantae</taxon>
        <taxon>Streptophyta</taxon>
        <taxon>Embryophyta</taxon>
        <taxon>Tracheophyta</taxon>
        <taxon>Spermatophyta</taxon>
        <taxon>Magnoliopsida</taxon>
        <taxon>Liliopsida</taxon>
        <taxon>Poales</taxon>
        <taxon>Poaceae</taxon>
        <taxon>PACMAD clade</taxon>
        <taxon>Panicoideae</taxon>
        <taxon>Panicodae</taxon>
        <taxon>Paniceae</taxon>
        <taxon>Panicinae</taxon>
        <taxon>Panicum</taxon>
        <taxon>Panicum sect. Hiantes</taxon>
    </lineage>
</organism>
<accession>A0A8T0N5E5</accession>
<keyword evidence="1" id="KW-0732">Signal</keyword>
<dbReference type="EMBL" id="CM029054">
    <property type="protein sequence ID" value="KAG2544113.1"/>
    <property type="molecule type" value="Genomic_DNA"/>
</dbReference>